<dbReference type="SMART" id="SM00257">
    <property type="entry name" value="LysM"/>
    <property type="match status" value="1"/>
</dbReference>
<feature type="region of interest" description="Disordered" evidence="1">
    <location>
        <begin position="52"/>
        <end position="138"/>
    </location>
</feature>
<keyword evidence="2" id="KW-1133">Transmembrane helix</keyword>
<dbReference type="AlphaFoldDB" id="A0A1N6EQH9"/>
<feature type="domain" description="LysM" evidence="3">
    <location>
        <begin position="484"/>
        <end position="533"/>
    </location>
</feature>
<dbReference type="EMBL" id="FSRL01000001">
    <property type="protein sequence ID" value="SIN85240.1"/>
    <property type="molecule type" value="Genomic_DNA"/>
</dbReference>
<evidence type="ECO:0000256" key="2">
    <source>
        <dbReference type="SAM" id="Phobius"/>
    </source>
</evidence>
<dbReference type="PANTHER" id="PTHR34700:SF4">
    <property type="entry name" value="PHAGE-LIKE ELEMENT PBSX PROTEIN XKDP"/>
    <property type="match status" value="1"/>
</dbReference>
<evidence type="ECO:0000259" key="3">
    <source>
        <dbReference type="PROSITE" id="PS51782"/>
    </source>
</evidence>
<keyword evidence="5" id="KW-1185">Reference proteome</keyword>
<keyword evidence="2" id="KW-0812">Transmembrane</keyword>
<dbReference type="InterPro" id="IPR052196">
    <property type="entry name" value="Bact_Kbp"/>
</dbReference>
<organism evidence="4 5">
    <name type="scientific">Vannielia litorea</name>
    <dbReference type="NCBI Taxonomy" id="1217970"/>
    <lineage>
        <taxon>Bacteria</taxon>
        <taxon>Pseudomonadati</taxon>
        <taxon>Pseudomonadota</taxon>
        <taxon>Alphaproteobacteria</taxon>
        <taxon>Rhodobacterales</taxon>
        <taxon>Paracoccaceae</taxon>
        <taxon>Vannielia</taxon>
    </lineage>
</organism>
<sequence length="535" mass="53720">MAAWNSLSPVLRGGLTAGALALAGLALWLWQGGRIAPSERADLAPAEVVERTAPGEVAPQTVLSEPQAGEATASAAEAAEATEPATLPAETDAQADTPVAEPAAAAVGEGAADPAAAGSARTEPGGDVPQPAAPPEFDVVRIEPGGASVIAGTAGPGDLVILMLDGSTIAETEADGRGAFVILTDIQPGPSPRVLTLLASGAAGERRSEASVIVAPAALPATKPAEEREGITPDETASQTVAMAAKEGQGEATEAASEEGTSQGMAGSGDEPDASEPELETAEGAAPRATPDMPAEDATPLDEAGAAASLASEAKGEEPEADGVAALPAPEAPAIAPAQALAPTAAPEAQAALPATDPQLLVTTGTGLRVLQPSASAAEVPLRVETIDYSQGGVTLSGRGTGGPSDLRIYLDNDPVAVAPLDTDGTWEAELEGVQPGTYTLRVDQLGGDGKVTGRFETPFLRESEEALARTAPADADAEGLAVSVITVQPGYSLWAIASDRYGDGMSWHKVLEANKGQIRDPDLIYPGQIFDLPE</sequence>
<feature type="compositionally biased region" description="Acidic residues" evidence="1">
    <location>
        <begin position="270"/>
        <end position="281"/>
    </location>
</feature>
<keyword evidence="2" id="KW-0472">Membrane</keyword>
<gene>
    <name evidence="4" type="ORF">SAMN05444002_1007</name>
</gene>
<feature type="compositionally biased region" description="Low complexity" evidence="1">
    <location>
        <begin position="303"/>
        <end position="313"/>
    </location>
</feature>
<dbReference type="PROSITE" id="PS51782">
    <property type="entry name" value="LYSM"/>
    <property type="match status" value="1"/>
</dbReference>
<evidence type="ECO:0000313" key="5">
    <source>
        <dbReference type="Proteomes" id="UP000184932"/>
    </source>
</evidence>
<evidence type="ECO:0000313" key="4">
    <source>
        <dbReference type="EMBL" id="SIN85240.1"/>
    </source>
</evidence>
<dbReference type="STRING" id="1217970.SAMN05444002_1007"/>
<dbReference type="Gene3D" id="3.10.350.10">
    <property type="entry name" value="LysM domain"/>
    <property type="match status" value="1"/>
</dbReference>
<feature type="compositionally biased region" description="Low complexity" evidence="1">
    <location>
        <begin position="250"/>
        <end position="263"/>
    </location>
</feature>
<reference evidence="5" key="1">
    <citation type="submission" date="2016-11" db="EMBL/GenBank/DDBJ databases">
        <authorList>
            <person name="Varghese N."/>
            <person name="Submissions S."/>
        </authorList>
    </citation>
    <scope>NUCLEOTIDE SEQUENCE [LARGE SCALE GENOMIC DNA]</scope>
    <source>
        <strain evidence="5">DSM 29440</strain>
    </source>
</reference>
<dbReference type="InterPro" id="IPR018392">
    <property type="entry name" value="LysM"/>
</dbReference>
<evidence type="ECO:0000256" key="1">
    <source>
        <dbReference type="SAM" id="MobiDB-lite"/>
    </source>
</evidence>
<proteinExistence type="predicted"/>
<name>A0A1N6EQH9_9RHOB</name>
<dbReference type="Proteomes" id="UP000184932">
    <property type="component" value="Unassembled WGS sequence"/>
</dbReference>
<dbReference type="CDD" id="cd00118">
    <property type="entry name" value="LysM"/>
    <property type="match status" value="1"/>
</dbReference>
<dbReference type="PANTHER" id="PTHR34700">
    <property type="entry name" value="POTASSIUM BINDING PROTEIN KBP"/>
    <property type="match status" value="1"/>
</dbReference>
<protein>
    <submittedName>
        <fullName evidence="4">LysM domain-containing protein</fullName>
    </submittedName>
</protein>
<dbReference type="InterPro" id="IPR036779">
    <property type="entry name" value="LysM_dom_sf"/>
</dbReference>
<feature type="transmembrane region" description="Helical" evidence="2">
    <location>
        <begin position="12"/>
        <end position="30"/>
    </location>
</feature>
<accession>A0A1N6EQH9</accession>
<dbReference type="Pfam" id="PF01476">
    <property type="entry name" value="LysM"/>
    <property type="match status" value="1"/>
</dbReference>
<feature type="region of interest" description="Disordered" evidence="1">
    <location>
        <begin position="243"/>
        <end position="323"/>
    </location>
</feature>
<feature type="compositionally biased region" description="Low complexity" evidence="1">
    <location>
        <begin position="65"/>
        <end position="120"/>
    </location>
</feature>